<sequence>MQSLYGHCLVYMTPTDSISHSLGGLYGLYCLHETQPFNPPFRIHLSPWQLKRLKELVIDAKKENVGVVPALVNTMLDRNFVAEYRVIFGYILTGPSLKRRMATCELYRRSTIGMCLTDTLDEMVSPGKLGPHLAIQSMAEALDTKLRTKVSIKRPVIILELQ</sequence>
<dbReference type="GO" id="GO:0043565">
    <property type="term" value="F:sequence-specific DNA binding"/>
    <property type="evidence" value="ECO:0007669"/>
    <property type="project" value="TreeGrafter"/>
</dbReference>
<gene>
    <name evidence="2" type="ORF">Tci_010257</name>
</gene>
<dbReference type="GO" id="GO:0042795">
    <property type="term" value="P:snRNA transcription by RNA polymerase II"/>
    <property type="evidence" value="ECO:0007669"/>
    <property type="project" value="TreeGrafter"/>
</dbReference>
<comment type="caution">
    <text evidence="2">The sequence shown here is derived from an EMBL/GenBank/DDBJ whole genome shotgun (WGS) entry which is preliminary data.</text>
</comment>
<feature type="domain" description="Transcription initiation factor IIA gamma subunit N-terminal" evidence="1">
    <location>
        <begin position="105"/>
        <end position="136"/>
    </location>
</feature>
<dbReference type="InterPro" id="IPR015872">
    <property type="entry name" value="TFIIA_gsu_N"/>
</dbReference>
<organism evidence="2">
    <name type="scientific">Tanacetum cinerariifolium</name>
    <name type="common">Dalmatian daisy</name>
    <name type="synonym">Chrysanthemum cinerariifolium</name>
    <dbReference type="NCBI Taxonomy" id="118510"/>
    <lineage>
        <taxon>Eukaryota</taxon>
        <taxon>Viridiplantae</taxon>
        <taxon>Streptophyta</taxon>
        <taxon>Embryophyta</taxon>
        <taxon>Tracheophyta</taxon>
        <taxon>Spermatophyta</taxon>
        <taxon>Magnoliopsida</taxon>
        <taxon>eudicotyledons</taxon>
        <taxon>Gunneridae</taxon>
        <taxon>Pentapetalae</taxon>
        <taxon>asterids</taxon>
        <taxon>campanulids</taxon>
        <taxon>Asterales</taxon>
        <taxon>Asteraceae</taxon>
        <taxon>Asteroideae</taxon>
        <taxon>Anthemideae</taxon>
        <taxon>Anthemidinae</taxon>
        <taxon>Tanacetum</taxon>
    </lineage>
</organism>
<evidence type="ECO:0000313" key="2">
    <source>
        <dbReference type="EMBL" id="GEU38279.1"/>
    </source>
</evidence>
<protein>
    <recommendedName>
        <fullName evidence="1">Transcription initiation factor IIA gamma subunit N-terminal domain-containing protein</fullName>
    </recommendedName>
</protein>
<dbReference type="EMBL" id="BKCJ010001033">
    <property type="protein sequence ID" value="GEU38279.1"/>
    <property type="molecule type" value="Genomic_DNA"/>
</dbReference>
<dbReference type="GO" id="GO:0042796">
    <property type="term" value="P:snRNA transcription by RNA polymerase III"/>
    <property type="evidence" value="ECO:0007669"/>
    <property type="project" value="TreeGrafter"/>
</dbReference>
<dbReference type="Pfam" id="PF09808">
    <property type="entry name" value="SNAPC1"/>
    <property type="match status" value="1"/>
</dbReference>
<dbReference type="PANTHER" id="PTHR15131:SF3">
    <property type="entry name" value="SNRNA-ACTIVATING PROTEIN COMPLEX SUBUNIT 1"/>
    <property type="match status" value="1"/>
</dbReference>
<evidence type="ECO:0000259" key="1">
    <source>
        <dbReference type="Pfam" id="PF02268"/>
    </source>
</evidence>
<dbReference type="InterPro" id="IPR009083">
    <property type="entry name" value="TFIIA_a-hlx"/>
</dbReference>
<dbReference type="SUPFAM" id="SSF47396">
    <property type="entry name" value="Transcription factor IIA (TFIIA), alpha-helical domain"/>
    <property type="match status" value="1"/>
</dbReference>
<dbReference type="GO" id="GO:0019185">
    <property type="term" value="C:snRNA-activating protein complex"/>
    <property type="evidence" value="ECO:0007669"/>
    <property type="project" value="TreeGrafter"/>
</dbReference>
<accession>A0A6L2JNR2</accession>
<dbReference type="PANTHER" id="PTHR15131">
    <property type="entry name" value="SMALL NUCLEAR RNA ACTIVATING COMPLEX, POLYPEPTIDE 1"/>
    <property type="match status" value="1"/>
</dbReference>
<dbReference type="GO" id="GO:0006367">
    <property type="term" value="P:transcription initiation at RNA polymerase II promoter"/>
    <property type="evidence" value="ECO:0007669"/>
    <property type="project" value="InterPro"/>
</dbReference>
<dbReference type="Pfam" id="PF02268">
    <property type="entry name" value="TFIIA_gamma_N"/>
    <property type="match status" value="1"/>
</dbReference>
<dbReference type="GO" id="GO:0005672">
    <property type="term" value="C:transcription factor TFIIA complex"/>
    <property type="evidence" value="ECO:0007669"/>
    <property type="project" value="InterPro"/>
</dbReference>
<dbReference type="Gene3D" id="1.10.287.190">
    <property type="entry name" value="Transcription factor IIA gamma subunit, alpha-helical domain"/>
    <property type="match status" value="1"/>
</dbReference>
<dbReference type="AlphaFoldDB" id="A0A6L2JNR2"/>
<dbReference type="InterPro" id="IPR019188">
    <property type="entry name" value="SNAPC1"/>
</dbReference>
<name>A0A6L2JNR2_TANCI</name>
<proteinExistence type="predicted"/>
<reference evidence="2" key="1">
    <citation type="journal article" date="2019" name="Sci. Rep.">
        <title>Draft genome of Tanacetum cinerariifolium, the natural source of mosquito coil.</title>
        <authorList>
            <person name="Yamashiro T."/>
            <person name="Shiraishi A."/>
            <person name="Satake H."/>
            <person name="Nakayama K."/>
        </authorList>
    </citation>
    <scope>NUCLEOTIDE SEQUENCE</scope>
</reference>